<feature type="region of interest" description="Disordered" evidence="1">
    <location>
        <begin position="1"/>
        <end position="30"/>
    </location>
</feature>
<evidence type="ECO:0000313" key="2">
    <source>
        <dbReference type="EMBL" id="GAI21350.1"/>
    </source>
</evidence>
<organism evidence="2">
    <name type="scientific">marine sediment metagenome</name>
    <dbReference type="NCBI Taxonomy" id="412755"/>
    <lineage>
        <taxon>unclassified sequences</taxon>
        <taxon>metagenomes</taxon>
        <taxon>ecological metagenomes</taxon>
    </lineage>
</organism>
<accession>X1N3A2</accession>
<dbReference type="EMBL" id="BARV01018592">
    <property type="protein sequence ID" value="GAI21350.1"/>
    <property type="molecule type" value="Genomic_DNA"/>
</dbReference>
<sequence>KSPKDIEMPVRKGTVSQSVEDPQDQPGSAR</sequence>
<evidence type="ECO:0000256" key="1">
    <source>
        <dbReference type="SAM" id="MobiDB-lite"/>
    </source>
</evidence>
<protein>
    <submittedName>
        <fullName evidence="2">Uncharacterized protein</fullName>
    </submittedName>
</protein>
<name>X1N3A2_9ZZZZ</name>
<proteinExistence type="predicted"/>
<feature type="compositionally biased region" description="Basic and acidic residues" evidence="1">
    <location>
        <begin position="1"/>
        <end position="10"/>
    </location>
</feature>
<reference evidence="2" key="1">
    <citation type="journal article" date="2014" name="Front. Microbiol.">
        <title>High frequency of phylogenetically diverse reductive dehalogenase-homologous genes in deep subseafloor sedimentary metagenomes.</title>
        <authorList>
            <person name="Kawai M."/>
            <person name="Futagami T."/>
            <person name="Toyoda A."/>
            <person name="Takaki Y."/>
            <person name="Nishi S."/>
            <person name="Hori S."/>
            <person name="Arai W."/>
            <person name="Tsubouchi T."/>
            <person name="Morono Y."/>
            <person name="Uchiyama I."/>
            <person name="Ito T."/>
            <person name="Fujiyama A."/>
            <person name="Inagaki F."/>
            <person name="Takami H."/>
        </authorList>
    </citation>
    <scope>NUCLEOTIDE SEQUENCE</scope>
    <source>
        <strain evidence="2">Expedition CK06-06</strain>
    </source>
</reference>
<comment type="caution">
    <text evidence="2">The sequence shown here is derived from an EMBL/GenBank/DDBJ whole genome shotgun (WGS) entry which is preliminary data.</text>
</comment>
<gene>
    <name evidence="2" type="ORF">S06H3_31397</name>
</gene>
<feature type="non-terminal residue" evidence="2">
    <location>
        <position position="1"/>
    </location>
</feature>
<dbReference type="AlphaFoldDB" id="X1N3A2"/>